<feature type="non-terminal residue" evidence="1">
    <location>
        <position position="1"/>
    </location>
</feature>
<reference evidence="1" key="1">
    <citation type="submission" date="2018-05" db="EMBL/GenBank/DDBJ databases">
        <title>Draft genome of Mucuna pruriens seed.</title>
        <authorList>
            <person name="Nnadi N.E."/>
            <person name="Vos R."/>
            <person name="Hasami M.H."/>
            <person name="Devisetty U.K."/>
            <person name="Aguiy J.C."/>
        </authorList>
    </citation>
    <scope>NUCLEOTIDE SEQUENCE [LARGE SCALE GENOMIC DNA]</scope>
    <source>
        <strain evidence="1">JCA_2017</strain>
    </source>
</reference>
<evidence type="ECO:0000313" key="1">
    <source>
        <dbReference type="EMBL" id="RDY04267.1"/>
    </source>
</evidence>
<accession>A0A371HNB1</accession>
<evidence type="ECO:0000313" key="2">
    <source>
        <dbReference type="Proteomes" id="UP000257109"/>
    </source>
</evidence>
<gene>
    <name evidence="1" type="ORF">CR513_12036</name>
</gene>
<dbReference type="PANTHER" id="PTHR35046">
    <property type="entry name" value="ZINC KNUCKLE (CCHC-TYPE) FAMILY PROTEIN"/>
    <property type="match status" value="1"/>
</dbReference>
<dbReference type="PANTHER" id="PTHR35046:SF21">
    <property type="entry name" value="RETROTRANSPOSON GAG DOMAIN-CONTAINING PROTEIN-RELATED"/>
    <property type="match status" value="1"/>
</dbReference>
<organism evidence="1 2">
    <name type="scientific">Mucuna pruriens</name>
    <name type="common">Velvet bean</name>
    <name type="synonym">Dolichos pruriens</name>
    <dbReference type="NCBI Taxonomy" id="157652"/>
    <lineage>
        <taxon>Eukaryota</taxon>
        <taxon>Viridiplantae</taxon>
        <taxon>Streptophyta</taxon>
        <taxon>Embryophyta</taxon>
        <taxon>Tracheophyta</taxon>
        <taxon>Spermatophyta</taxon>
        <taxon>Magnoliopsida</taxon>
        <taxon>eudicotyledons</taxon>
        <taxon>Gunneridae</taxon>
        <taxon>Pentapetalae</taxon>
        <taxon>rosids</taxon>
        <taxon>fabids</taxon>
        <taxon>Fabales</taxon>
        <taxon>Fabaceae</taxon>
        <taxon>Papilionoideae</taxon>
        <taxon>50 kb inversion clade</taxon>
        <taxon>NPAAA clade</taxon>
        <taxon>indigoferoid/millettioid clade</taxon>
        <taxon>Phaseoleae</taxon>
        <taxon>Mucuna</taxon>
    </lineage>
</organism>
<name>A0A371HNB1_MUCPR</name>
<dbReference type="EMBL" id="QJKJ01002109">
    <property type="protein sequence ID" value="RDY04267.1"/>
    <property type="molecule type" value="Genomic_DNA"/>
</dbReference>
<proteinExistence type="predicted"/>
<dbReference type="OrthoDB" id="1747743at2759"/>
<protein>
    <submittedName>
        <fullName evidence="1">Uncharacterized protein</fullName>
    </submittedName>
</protein>
<sequence>MSFLKDDNEELPHDGDLLVVRRTLNMQEKGKDEAQKENIFHTKCLLQGKMCSMIIGGGNCINVAKNYSCSYVSKASI</sequence>
<comment type="caution">
    <text evidence="1">The sequence shown here is derived from an EMBL/GenBank/DDBJ whole genome shotgun (WGS) entry which is preliminary data.</text>
</comment>
<keyword evidence="2" id="KW-1185">Reference proteome</keyword>
<dbReference type="Proteomes" id="UP000257109">
    <property type="component" value="Unassembled WGS sequence"/>
</dbReference>
<dbReference type="AlphaFoldDB" id="A0A371HNB1"/>